<evidence type="ECO:0000256" key="14">
    <source>
        <dbReference type="HAMAP-Rule" id="MF_00454"/>
    </source>
</evidence>
<sequence>MSLKMLLAVAAGGALGSVGRYATGVLMGRLLGMGFPWGTLTVNIVGSFLMGALIEWAALRGVMSQEARAFVFIGVLGGFTTFSSFSLDVAALVERGALAPAAAYVTATIIVGVAALFIGLYTARTLLT</sequence>
<feature type="transmembrane region" description="Helical" evidence="14">
    <location>
        <begin position="38"/>
        <end position="58"/>
    </location>
</feature>
<dbReference type="Proteomes" id="UP000009881">
    <property type="component" value="Unassembled WGS sequence"/>
</dbReference>
<keyword evidence="11 14" id="KW-0407">Ion channel</keyword>
<reference evidence="15 16" key="1">
    <citation type="journal article" date="2013" name="Genome Announc.">
        <title>Draft Genome Sequence of an Alphaproteobacterium, Caenispirillum salinarum AK4(T), Isolated from a Solar Saltern.</title>
        <authorList>
            <person name="Khatri I."/>
            <person name="Singh A."/>
            <person name="Korpole S."/>
            <person name="Pinnaka A.K."/>
            <person name="Subramanian S."/>
        </authorList>
    </citation>
    <scope>NUCLEOTIDE SEQUENCE [LARGE SCALE GENOMIC DNA]</scope>
    <source>
        <strain evidence="15 16">AK4</strain>
    </source>
</reference>
<dbReference type="STRING" id="1238182.C882_0586"/>
<dbReference type="PATRIC" id="fig|1238182.3.peg.2801"/>
<evidence type="ECO:0000256" key="5">
    <source>
        <dbReference type="ARBA" id="ARBA00022692"/>
    </source>
</evidence>
<comment type="catalytic activity">
    <reaction evidence="13">
        <text>fluoride(in) = fluoride(out)</text>
        <dbReference type="Rhea" id="RHEA:76159"/>
        <dbReference type="ChEBI" id="CHEBI:17051"/>
    </reaction>
    <physiologicalReaction direction="left-to-right" evidence="13">
        <dbReference type="Rhea" id="RHEA:76160"/>
    </physiologicalReaction>
</comment>
<dbReference type="HAMAP" id="MF_00454">
    <property type="entry name" value="FluC"/>
    <property type="match status" value="1"/>
</dbReference>
<evidence type="ECO:0000256" key="2">
    <source>
        <dbReference type="ARBA" id="ARBA00022448"/>
    </source>
</evidence>
<feature type="binding site" evidence="14">
    <location>
        <position position="77"/>
    </location>
    <ligand>
        <name>Na(+)</name>
        <dbReference type="ChEBI" id="CHEBI:29101"/>
        <note>structural</note>
    </ligand>
</feature>
<comment type="activity regulation">
    <text evidence="14">Na(+) is not transported, but it plays an essential structural role and its presence is essential for fluoride channel function.</text>
</comment>
<evidence type="ECO:0000256" key="10">
    <source>
        <dbReference type="ARBA" id="ARBA00023136"/>
    </source>
</evidence>
<dbReference type="eggNOG" id="COG0239">
    <property type="taxonomic scope" value="Bacteria"/>
</dbReference>
<gene>
    <name evidence="14" type="primary">fluC</name>
    <name evidence="14" type="synonym">crcB</name>
    <name evidence="15" type="ORF">C882_0586</name>
</gene>
<evidence type="ECO:0000256" key="8">
    <source>
        <dbReference type="ARBA" id="ARBA00023053"/>
    </source>
</evidence>
<keyword evidence="10 14" id="KW-0472">Membrane</keyword>
<evidence type="ECO:0000256" key="1">
    <source>
        <dbReference type="ARBA" id="ARBA00004651"/>
    </source>
</evidence>
<evidence type="ECO:0000256" key="6">
    <source>
        <dbReference type="ARBA" id="ARBA00022723"/>
    </source>
</evidence>
<dbReference type="EMBL" id="ANHY01000013">
    <property type="protein sequence ID" value="EKV29279.1"/>
    <property type="molecule type" value="Genomic_DNA"/>
</dbReference>
<evidence type="ECO:0000313" key="15">
    <source>
        <dbReference type="EMBL" id="EKV29279.1"/>
    </source>
</evidence>
<name>K9GWZ9_9PROT</name>
<comment type="caution">
    <text evidence="15">The sequence shown here is derived from an EMBL/GenBank/DDBJ whole genome shotgun (WGS) entry which is preliminary data.</text>
</comment>
<evidence type="ECO:0000256" key="7">
    <source>
        <dbReference type="ARBA" id="ARBA00022989"/>
    </source>
</evidence>
<evidence type="ECO:0000256" key="9">
    <source>
        <dbReference type="ARBA" id="ARBA00023065"/>
    </source>
</evidence>
<feature type="transmembrane region" description="Helical" evidence="14">
    <location>
        <begin position="70"/>
        <end position="93"/>
    </location>
</feature>
<organism evidence="15 16">
    <name type="scientific">Caenispirillum salinarum AK4</name>
    <dbReference type="NCBI Taxonomy" id="1238182"/>
    <lineage>
        <taxon>Bacteria</taxon>
        <taxon>Pseudomonadati</taxon>
        <taxon>Pseudomonadota</taxon>
        <taxon>Alphaproteobacteria</taxon>
        <taxon>Rhodospirillales</taxon>
        <taxon>Novispirillaceae</taxon>
        <taxon>Caenispirillum</taxon>
    </lineage>
</organism>
<comment type="function">
    <text evidence="14">Fluoride-specific ion channel. Important for reducing fluoride concentration in the cell, thus reducing its toxicity.</text>
</comment>
<dbReference type="GO" id="GO:0005886">
    <property type="term" value="C:plasma membrane"/>
    <property type="evidence" value="ECO:0007669"/>
    <property type="project" value="UniProtKB-SubCell"/>
</dbReference>
<dbReference type="AlphaFoldDB" id="K9GWZ9"/>
<keyword evidence="16" id="KW-1185">Reference proteome</keyword>
<keyword evidence="3 14" id="KW-1003">Cell membrane</keyword>
<comment type="subcellular location">
    <subcellularLocation>
        <location evidence="1 14">Cell membrane</location>
        <topology evidence="1 14">Multi-pass membrane protein</topology>
    </subcellularLocation>
</comment>
<evidence type="ECO:0000313" key="16">
    <source>
        <dbReference type="Proteomes" id="UP000009881"/>
    </source>
</evidence>
<dbReference type="Pfam" id="PF02537">
    <property type="entry name" value="CRCB"/>
    <property type="match status" value="1"/>
</dbReference>
<proteinExistence type="inferred from homology"/>
<dbReference type="PANTHER" id="PTHR28259">
    <property type="entry name" value="FLUORIDE EXPORT PROTEIN 1-RELATED"/>
    <property type="match status" value="1"/>
</dbReference>
<keyword evidence="9 14" id="KW-0406">Ion transport</keyword>
<dbReference type="GO" id="GO:0046872">
    <property type="term" value="F:metal ion binding"/>
    <property type="evidence" value="ECO:0007669"/>
    <property type="project" value="UniProtKB-KW"/>
</dbReference>
<keyword evidence="6 14" id="KW-0479">Metal-binding</keyword>
<keyword evidence="4" id="KW-0997">Cell inner membrane</keyword>
<dbReference type="NCBIfam" id="TIGR00494">
    <property type="entry name" value="crcB"/>
    <property type="match status" value="1"/>
</dbReference>
<dbReference type="GO" id="GO:0062054">
    <property type="term" value="F:fluoride channel activity"/>
    <property type="evidence" value="ECO:0007669"/>
    <property type="project" value="UniProtKB-UniRule"/>
</dbReference>
<feature type="binding site" evidence="14">
    <location>
        <position position="80"/>
    </location>
    <ligand>
        <name>Na(+)</name>
        <dbReference type="ChEBI" id="CHEBI:29101"/>
        <note>structural</note>
    </ligand>
</feature>
<dbReference type="RefSeq" id="WP_009541244.1">
    <property type="nucleotide sequence ID" value="NZ_ANHY01000013.1"/>
</dbReference>
<keyword evidence="5 14" id="KW-0812">Transmembrane</keyword>
<dbReference type="GO" id="GO:0140114">
    <property type="term" value="P:cellular detoxification of fluoride"/>
    <property type="evidence" value="ECO:0007669"/>
    <property type="project" value="UniProtKB-UniRule"/>
</dbReference>
<dbReference type="PANTHER" id="PTHR28259:SF18">
    <property type="entry name" value="FLUORIDE-SPECIFIC ION CHANNEL FLUC"/>
    <property type="match status" value="1"/>
</dbReference>
<feature type="transmembrane region" description="Helical" evidence="14">
    <location>
        <begin position="99"/>
        <end position="123"/>
    </location>
</feature>
<evidence type="ECO:0000256" key="4">
    <source>
        <dbReference type="ARBA" id="ARBA00022519"/>
    </source>
</evidence>
<dbReference type="NCBIfam" id="NF010791">
    <property type="entry name" value="PRK14195.1"/>
    <property type="match status" value="1"/>
</dbReference>
<evidence type="ECO:0000256" key="13">
    <source>
        <dbReference type="ARBA" id="ARBA00035585"/>
    </source>
</evidence>
<keyword evidence="2 14" id="KW-0813">Transport</keyword>
<keyword evidence="7 14" id="KW-1133">Transmembrane helix</keyword>
<evidence type="ECO:0000256" key="3">
    <source>
        <dbReference type="ARBA" id="ARBA00022475"/>
    </source>
</evidence>
<evidence type="ECO:0000256" key="11">
    <source>
        <dbReference type="ARBA" id="ARBA00023303"/>
    </source>
</evidence>
<comment type="similarity">
    <text evidence="12 14">Belongs to the fluoride channel Fluc/FEX (TC 1.A.43) family.</text>
</comment>
<evidence type="ECO:0000256" key="12">
    <source>
        <dbReference type="ARBA" id="ARBA00035120"/>
    </source>
</evidence>
<protein>
    <recommendedName>
        <fullName evidence="14">Fluoride-specific ion channel FluC</fullName>
    </recommendedName>
</protein>
<accession>K9GWZ9</accession>
<dbReference type="InterPro" id="IPR003691">
    <property type="entry name" value="FluC"/>
</dbReference>
<keyword evidence="8 14" id="KW-0915">Sodium</keyword>